<dbReference type="InterPro" id="IPR051706">
    <property type="entry name" value="Glycosyltransferase_domain"/>
</dbReference>
<dbReference type="Pfam" id="PF00535">
    <property type="entry name" value="Glycos_transf_2"/>
    <property type="match status" value="1"/>
</dbReference>
<dbReference type="SUPFAM" id="SSF53448">
    <property type="entry name" value="Nucleotide-diphospho-sugar transferases"/>
    <property type="match status" value="3"/>
</dbReference>
<dbReference type="InterPro" id="IPR001173">
    <property type="entry name" value="Glyco_trans_2-like"/>
</dbReference>
<dbReference type="Gene3D" id="3.90.550.10">
    <property type="entry name" value="Spore Coat Polysaccharide Biosynthesis Protein SpsA, Chain A"/>
    <property type="match status" value="2"/>
</dbReference>
<evidence type="ECO:0000259" key="3">
    <source>
        <dbReference type="Pfam" id="PF00535"/>
    </source>
</evidence>
<accession>A0A1R1S6Y0</accession>
<feature type="region of interest" description="Disordered" evidence="2">
    <location>
        <begin position="820"/>
        <end position="843"/>
    </location>
</feature>
<sequence>MAEKLGVPLLIHQTWKNTDVPPGWREWSGSWRRHHPDWEYRLWTDADNRAFLEEHYAWFLPVYDGYPEPIQRADAIRYFLLDHFGGLYVDLDFECLRPVTGLLAGQELVLALEPEEHARLPWSRRNGMRRIVGNAFMASRPGHPFWPHVHRRLVGAHTSPDPLAATGPFFLTRAVDSAPEGCSPTLLAADTVYPEPSPAAAELFGPRPADLDRAHAVHHWSGSWEREGPGLPEPPAGREVRFWTSQDLQPGAHGVIDLDAQRRRWAAGSAAPTVSCLMVTKDRLPLAERAIRCFLAQTYTRAELVVVDDGTDGALEDLVRALGDERIRLHRLPPEGRTLGELRNIAADLATGSYVCQWDDDDLYDPERLEVQLAAVLTLDATACFLARERLWWPARRKLGISGVRVWEGSMLCAKDALPRYPELRRGEDSPVAEAVVRGGRTVSLDAPELYTYVFHGANTFDEPHFTSLFDAATHLWPTGRAYADQVRAMAARLPLDPADAPEADLPEADAPEADLPEADVPAAGDTTGKTAEATARQAPDPSARVPHTRRPTPVDVRADADEHPPLLVLTPVKDATAFLPRYLDNLRALDHPRDALSVGLLEGDSRDGTWQALQDALPALEADFRRVTLVRRHFGLRLAGPRWERGVQRQRRAALAMARNHLLARALADERWVLWLDVDVTDHPADLVQRLLGAREEIVAAHCVTEPGGPSFDLNTFVLRPDSGALDWDRWLRDGILQPPKGFGRHYLDELRGHERVRVDGVGGTALLVHADLHRDGLVFPAVPYRRLIETEGLAALAQDMGVACWALPGVEVVHPARPGGGPLSQAGEATRPAEARVGGSR</sequence>
<dbReference type="GO" id="GO:0051999">
    <property type="term" value="P:mannosyl-inositol phosphorylceramide biosynthetic process"/>
    <property type="evidence" value="ECO:0007669"/>
    <property type="project" value="TreeGrafter"/>
</dbReference>
<proteinExistence type="predicted"/>
<keyword evidence="5" id="KW-1185">Reference proteome</keyword>
<dbReference type="AlphaFoldDB" id="A0A1R1S6Y0"/>
<dbReference type="InterPro" id="IPR007577">
    <property type="entry name" value="GlycoTrfase_DXD_sugar-bd_CS"/>
</dbReference>
<dbReference type="Pfam" id="PF03452">
    <property type="entry name" value="Anp1"/>
    <property type="match status" value="1"/>
</dbReference>
<feature type="domain" description="Glycosyltransferase 2-like" evidence="3">
    <location>
        <begin position="275"/>
        <end position="384"/>
    </location>
</feature>
<feature type="compositionally biased region" description="Acidic residues" evidence="2">
    <location>
        <begin position="500"/>
        <end position="518"/>
    </location>
</feature>
<dbReference type="GO" id="GO:0000030">
    <property type="term" value="F:mannosyltransferase activity"/>
    <property type="evidence" value="ECO:0007669"/>
    <property type="project" value="TreeGrafter"/>
</dbReference>
<dbReference type="CDD" id="cd00761">
    <property type="entry name" value="Glyco_tranf_GTA_type"/>
    <property type="match status" value="2"/>
</dbReference>
<gene>
    <name evidence="4" type="ORF">SPAR_38515</name>
</gene>
<organism evidence="4 5">
    <name type="scientific">Streptomyces sparsogenes DSM 40356</name>
    <dbReference type="NCBI Taxonomy" id="1331668"/>
    <lineage>
        <taxon>Bacteria</taxon>
        <taxon>Bacillati</taxon>
        <taxon>Actinomycetota</taxon>
        <taxon>Actinomycetes</taxon>
        <taxon>Kitasatosporales</taxon>
        <taxon>Streptomycetaceae</taxon>
        <taxon>Streptomyces</taxon>
    </lineage>
</organism>
<feature type="region of interest" description="Disordered" evidence="2">
    <location>
        <begin position="498"/>
        <end position="559"/>
    </location>
</feature>
<dbReference type="GeneID" id="96742454"/>
<dbReference type="Gene3D" id="3.90.550.20">
    <property type="match status" value="1"/>
</dbReference>
<dbReference type="EMBL" id="ASQP01000495">
    <property type="protein sequence ID" value="OMI34030.1"/>
    <property type="molecule type" value="Genomic_DNA"/>
</dbReference>
<name>A0A1R1S6Y0_9ACTN</name>
<reference evidence="4 5" key="1">
    <citation type="submission" date="2013-05" db="EMBL/GenBank/DDBJ databases">
        <title>Genome sequence of Streptomyces sparsogenes DSM 40356.</title>
        <authorList>
            <person name="Coyne S."/>
            <person name="Seebeck F.P."/>
        </authorList>
    </citation>
    <scope>NUCLEOTIDE SEQUENCE [LARGE SCALE GENOMIC DNA]</scope>
    <source>
        <strain evidence="4 5">DSM 40356</strain>
    </source>
</reference>
<dbReference type="GO" id="GO:0016020">
    <property type="term" value="C:membrane"/>
    <property type="evidence" value="ECO:0007669"/>
    <property type="project" value="GOC"/>
</dbReference>
<dbReference type="RefSeq" id="WP_065959639.1">
    <property type="nucleotide sequence ID" value="NZ_ASQP01000495.1"/>
</dbReference>
<keyword evidence="1" id="KW-0808">Transferase</keyword>
<dbReference type="STRING" id="67365.GCA_001704635_04819"/>
<protein>
    <submittedName>
        <fullName evidence="4">Surface protein Sur1</fullName>
    </submittedName>
</protein>
<evidence type="ECO:0000256" key="2">
    <source>
        <dbReference type="SAM" id="MobiDB-lite"/>
    </source>
</evidence>
<dbReference type="PANTHER" id="PTHR32385:SF15">
    <property type="entry name" value="INOSITOL PHOSPHOCERAMIDE MANNOSYLTRANSFERASE 1"/>
    <property type="match status" value="1"/>
</dbReference>
<dbReference type="Pfam" id="PF04488">
    <property type="entry name" value="Gly_transf_sug"/>
    <property type="match status" value="1"/>
</dbReference>
<evidence type="ECO:0000256" key="1">
    <source>
        <dbReference type="ARBA" id="ARBA00022679"/>
    </source>
</evidence>
<evidence type="ECO:0000313" key="5">
    <source>
        <dbReference type="Proteomes" id="UP000186168"/>
    </source>
</evidence>
<dbReference type="PANTHER" id="PTHR32385">
    <property type="entry name" value="MANNOSYL PHOSPHORYLINOSITOL CERAMIDE SYNTHASE"/>
    <property type="match status" value="1"/>
</dbReference>
<comment type="caution">
    <text evidence="4">The sequence shown here is derived from an EMBL/GenBank/DDBJ whole genome shotgun (WGS) entry which is preliminary data.</text>
</comment>
<dbReference type="InterPro" id="IPR029044">
    <property type="entry name" value="Nucleotide-diphossugar_trans"/>
</dbReference>
<evidence type="ECO:0000313" key="4">
    <source>
        <dbReference type="EMBL" id="OMI34030.1"/>
    </source>
</evidence>
<dbReference type="Proteomes" id="UP000186168">
    <property type="component" value="Unassembled WGS sequence"/>
</dbReference>